<protein>
    <submittedName>
        <fullName evidence="5">Periodic tryptophan protein 2-like protein</fullName>
    </submittedName>
</protein>
<reference evidence="5" key="1">
    <citation type="journal article" date="2023" name="G3 (Bethesda)">
        <title>Whole genome assembly and annotation of the endangered Caribbean coral Acropora cervicornis.</title>
        <authorList>
            <person name="Selwyn J.D."/>
            <person name="Vollmer S.V."/>
        </authorList>
    </citation>
    <scope>NUCLEOTIDE SEQUENCE</scope>
    <source>
        <strain evidence="5">K2</strain>
    </source>
</reference>
<evidence type="ECO:0000256" key="1">
    <source>
        <dbReference type="ARBA" id="ARBA00022574"/>
    </source>
</evidence>
<feature type="repeat" description="WD" evidence="3">
    <location>
        <begin position="377"/>
        <end position="418"/>
    </location>
</feature>
<dbReference type="Pfam" id="PF12894">
    <property type="entry name" value="ANAPC4_WD40"/>
    <property type="match status" value="1"/>
</dbReference>
<dbReference type="Proteomes" id="UP001249851">
    <property type="component" value="Unassembled WGS sequence"/>
</dbReference>
<dbReference type="SUPFAM" id="SSF50969">
    <property type="entry name" value="YVTN repeat-like/Quinoprotein amine dehydrogenase"/>
    <property type="match status" value="1"/>
</dbReference>
<dbReference type="Pfam" id="PF00400">
    <property type="entry name" value="WD40"/>
    <property type="match status" value="4"/>
</dbReference>
<dbReference type="InterPro" id="IPR024977">
    <property type="entry name" value="Apc4-like_WD40_dom"/>
</dbReference>
<dbReference type="PANTHER" id="PTHR19858">
    <property type="entry name" value="WD40 REPEAT PROTEIN"/>
    <property type="match status" value="1"/>
</dbReference>
<evidence type="ECO:0000259" key="4">
    <source>
        <dbReference type="Pfam" id="PF12894"/>
    </source>
</evidence>
<evidence type="ECO:0000313" key="5">
    <source>
        <dbReference type="EMBL" id="KAK2547625.1"/>
    </source>
</evidence>
<accession>A0AAD9US00</accession>
<dbReference type="PROSITE" id="PS50082">
    <property type="entry name" value="WD_REPEATS_2"/>
    <property type="match status" value="4"/>
</dbReference>
<comment type="caution">
    <text evidence="5">The sequence shown here is derived from an EMBL/GenBank/DDBJ whole genome shotgun (WGS) entry which is preliminary data.</text>
</comment>
<keyword evidence="6" id="KW-1185">Reference proteome</keyword>
<sequence>MALSFKFSNILGSVYRQGNVLFSEDGDWVLSPVGNRVSVFDLKNNRSWTLPFENHKNISRLAMSGDGRTLISVDEDGQCLLINLKRKAVLYHFNFKRPVFDLKFSPNGRYFAVTHAKDVQVWHAPGHKKEFAPFSLYKTYTGHYDDTICIDWSSDSRYFVVGSRDMTSRIFSLHSRTDFVPVTLSGHRNSLVGCYFEENSLAIYTLSRDGALFCWKSRSFSEEHPDTVDSREDLERSPLIWEKNSKHFYKQEWPVELTTSAFHKSSHLLIAGFSNGVFTLHEVPDFIPIHTLSISQKGIDTVAVNPSGEWLAFGCKNFGQLLVWEWQSETYILRQQGHYNDINTLSFSQDGHYVATGGDDGKVKLWNMLSGFCFVTFNEHSCGVTGVTFAPNNQVVLSSSLDGTVRAFDLNRYRNFRTFTSPRAVQFSCLTMDSSGEVVCSGSVDTFEVYVWSMKTGRLLEVLAGHEGPISGLMFSPCHPLLVSGSWDKTVRLWNMFDSKVSWETLNLGSDVLTVCVRPDGGEVGIATLDCCITFFDMRTGTQTASVEGLRDLVLGRRGSDKVTAKTLSSAKHFTSLCYTADGKCILAGGRSKVICIYHVEQQEELLPEKTQHRKKGSVLWRKRKFDGQILVRRFHITANLSLDGMKEFLHSGNMTEAGPLDQIADNDDEIDESISLPGVLKGMDSEEFLV</sequence>
<dbReference type="SUPFAM" id="SSF50998">
    <property type="entry name" value="Quinoprotein alcohol dehydrogenase-like"/>
    <property type="match status" value="1"/>
</dbReference>
<feature type="domain" description="Anaphase-promoting complex subunit 4-like WD40" evidence="4">
    <location>
        <begin position="35"/>
        <end position="104"/>
    </location>
</feature>
<name>A0AAD9US00_ACRCE</name>
<dbReference type="CDD" id="cd00200">
    <property type="entry name" value="WD40"/>
    <property type="match status" value="1"/>
</dbReference>
<dbReference type="PROSITE" id="PS00678">
    <property type="entry name" value="WD_REPEATS_1"/>
    <property type="match status" value="2"/>
</dbReference>
<dbReference type="FunFam" id="2.130.10.10:FF:001828">
    <property type="entry name" value="Predicted protein"/>
    <property type="match status" value="1"/>
</dbReference>
<evidence type="ECO:0000256" key="2">
    <source>
        <dbReference type="ARBA" id="ARBA00022737"/>
    </source>
</evidence>
<gene>
    <name evidence="5" type="ORF">P5673_032366</name>
</gene>
<feature type="repeat" description="WD" evidence="3">
    <location>
        <begin position="463"/>
        <end position="496"/>
    </location>
</feature>
<dbReference type="GO" id="GO:0034388">
    <property type="term" value="C:Pwp2p-containing subcomplex of 90S preribosome"/>
    <property type="evidence" value="ECO:0007669"/>
    <property type="project" value="TreeGrafter"/>
</dbReference>
<dbReference type="PRINTS" id="PR00320">
    <property type="entry name" value="GPROTEINBRPT"/>
</dbReference>
<organism evidence="5 6">
    <name type="scientific">Acropora cervicornis</name>
    <name type="common">Staghorn coral</name>
    <dbReference type="NCBI Taxonomy" id="6130"/>
    <lineage>
        <taxon>Eukaryota</taxon>
        <taxon>Metazoa</taxon>
        <taxon>Cnidaria</taxon>
        <taxon>Anthozoa</taxon>
        <taxon>Hexacorallia</taxon>
        <taxon>Scleractinia</taxon>
        <taxon>Astrocoeniina</taxon>
        <taxon>Acroporidae</taxon>
        <taxon>Acropora</taxon>
    </lineage>
</organism>
<dbReference type="InterPro" id="IPR011047">
    <property type="entry name" value="Quinoprotein_ADH-like_sf"/>
</dbReference>
<dbReference type="InterPro" id="IPR020472">
    <property type="entry name" value="WD40_PAC1"/>
</dbReference>
<evidence type="ECO:0000256" key="3">
    <source>
        <dbReference type="PROSITE-ProRule" id="PRU00221"/>
    </source>
</evidence>
<proteinExistence type="predicted"/>
<keyword evidence="1 3" id="KW-0853">WD repeat</keyword>
<reference evidence="5" key="2">
    <citation type="journal article" date="2023" name="Science">
        <title>Genomic signatures of disease resistance in endangered staghorn corals.</title>
        <authorList>
            <person name="Vollmer S.V."/>
            <person name="Selwyn J.D."/>
            <person name="Despard B.A."/>
            <person name="Roesel C.L."/>
        </authorList>
    </citation>
    <scope>NUCLEOTIDE SEQUENCE</scope>
    <source>
        <strain evidence="5">K2</strain>
    </source>
</reference>
<dbReference type="InterPro" id="IPR001680">
    <property type="entry name" value="WD40_rpt"/>
</dbReference>
<dbReference type="InterPro" id="IPR027145">
    <property type="entry name" value="PWP2"/>
</dbReference>
<dbReference type="GO" id="GO:0000462">
    <property type="term" value="P:maturation of SSU-rRNA from tricistronic rRNA transcript (SSU-rRNA, 5.8S rRNA, LSU-rRNA)"/>
    <property type="evidence" value="ECO:0007669"/>
    <property type="project" value="TreeGrafter"/>
</dbReference>
<dbReference type="Gene3D" id="2.130.10.10">
    <property type="entry name" value="YVTN repeat-like/Quinoprotein amine dehydrogenase"/>
    <property type="match status" value="3"/>
</dbReference>
<dbReference type="GO" id="GO:0000028">
    <property type="term" value="P:ribosomal small subunit assembly"/>
    <property type="evidence" value="ECO:0007669"/>
    <property type="project" value="TreeGrafter"/>
</dbReference>
<evidence type="ECO:0000313" key="6">
    <source>
        <dbReference type="Proteomes" id="UP001249851"/>
    </source>
</evidence>
<dbReference type="InterPro" id="IPR019775">
    <property type="entry name" value="WD40_repeat_CS"/>
</dbReference>
<dbReference type="SMART" id="SM00320">
    <property type="entry name" value="WD40"/>
    <property type="match status" value="11"/>
</dbReference>
<feature type="repeat" description="WD" evidence="3">
    <location>
        <begin position="335"/>
        <end position="368"/>
    </location>
</feature>
<feature type="repeat" description="WD" evidence="3">
    <location>
        <begin position="140"/>
        <end position="175"/>
    </location>
</feature>
<dbReference type="InterPro" id="IPR015943">
    <property type="entry name" value="WD40/YVTN_repeat-like_dom_sf"/>
</dbReference>
<dbReference type="GO" id="GO:0032040">
    <property type="term" value="C:small-subunit processome"/>
    <property type="evidence" value="ECO:0007669"/>
    <property type="project" value="TreeGrafter"/>
</dbReference>
<dbReference type="EMBL" id="JARQWQ010000175">
    <property type="protein sequence ID" value="KAK2547625.1"/>
    <property type="molecule type" value="Genomic_DNA"/>
</dbReference>
<dbReference type="InterPro" id="IPR011044">
    <property type="entry name" value="Quino_amine_DH_bsu"/>
</dbReference>
<dbReference type="AlphaFoldDB" id="A0AAD9US00"/>
<keyword evidence="2" id="KW-0677">Repeat</keyword>
<dbReference type="PROSITE" id="PS50294">
    <property type="entry name" value="WD_REPEATS_REGION"/>
    <property type="match status" value="3"/>
</dbReference>
<dbReference type="PANTHER" id="PTHR19858:SF0">
    <property type="entry name" value="PERIODIC TRYPTOPHAN PROTEIN 2 HOMOLOG"/>
    <property type="match status" value="1"/>
</dbReference>